<evidence type="ECO:0000313" key="3">
    <source>
        <dbReference type="Proteomes" id="UP001144352"/>
    </source>
</evidence>
<sequence>MKKILLILLAMALTALAPMGRTAYAAEHSHTGADKGAATVTARADLQAGLRDLWIGHVFWVRNVALTTKYGDSTAAAIAEGKVVENAKAIAASIEPFYGKPASDKLFGLLAGHYGAVKAYMTASYAGDKAGKEAAKDKLVKNADEIAAFLSGANPYLPKETLKTLLYAHGGHHMVQLDALAGKDFAQEAKVWDDMKNHMYVIADALAGGLAKQFPKMIR</sequence>
<dbReference type="EMBL" id="BSDS01000001">
    <property type="protein sequence ID" value="GLI37871.1"/>
    <property type="molecule type" value="Genomic_DNA"/>
</dbReference>
<organism evidence="2 3">
    <name type="scientific">Geobacter hydrogenophilus</name>
    <dbReference type="NCBI Taxonomy" id="40983"/>
    <lineage>
        <taxon>Bacteria</taxon>
        <taxon>Pseudomonadati</taxon>
        <taxon>Thermodesulfobacteriota</taxon>
        <taxon>Desulfuromonadia</taxon>
        <taxon>Geobacterales</taxon>
        <taxon>Geobacteraceae</taxon>
        <taxon>Geobacter</taxon>
    </lineage>
</organism>
<evidence type="ECO:0000313" key="2">
    <source>
        <dbReference type="EMBL" id="GLI37871.1"/>
    </source>
</evidence>
<name>A0A9W6FZT5_9BACT</name>
<comment type="caution">
    <text evidence="2">The sequence shown here is derived from an EMBL/GenBank/DDBJ whole genome shotgun (WGS) entry which is preliminary data.</text>
</comment>
<evidence type="ECO:0000256" key="1">
    <source>
        <dbReference type="SAM" id="SignalP"/>
    </source>
</evidence>
<keyword evidence="1" id="KW-0732">Signal</keyword>
<gene>
    <name evidence="2" type="ORF">GHYDROH2_13720</name>
</gene>
<proteinExistence type="predicted"/>
<accession>A0A9W6FZT5</accession>
<feature type="chain" id="PRO_5040726235" description="Glycosyltransferase" evidence="1">
    <location>
        <begin position="26"/>
        <end position="219"/>
    </location>
</feature>
<evidence type="ECO:0008006" key="4">
    <source>
        <dbReference type="Google" id="ProtNLM"/>
    </source>
</evidence>
<dbReference type="AlphaFoldDB" id="A0A9W6FZT5"/>
<dbReference type="Proteomes" id="UP001144352">
    <property type="component" value="Unassembled WGS sequence"/>
</dbReference>
<dbReference type="RefSeq" id="WP_214185638.1">
    <property type="nucleotide sequence ID" value="NZ_BSDS01000001.1"/>
</dbReference>
<keyword evidence="3" id="KW-1185">Reference proteome</keyword>
<protein>
    <recommendedName>
        <fullName evidence="4">Glycosyltransferase</fullName>
    </recommendedName>
</protein>
<reference evidence="2" key="1">
    <citation type="submission" date="2022-12" db="EMBL/GenBank/DDBJ databases">
        <title>Reference genome sequencing for broad-spectrum identification of bacterial and archaeal isolates by mass spectrometry.</title>
        <authorList>
            <person name="Sekiguchi Y."/>
            <person name="Tourlousse D.M."/>
        </authorList>
    </citation>
    <scope>NUCLEOTIDE SEQUENCE</scope>
    <source>
        <strain evidence="2">H2</strain>
    </source>
</reference>
<feature type="signal peptide" evidence="1">
    <location>
        <begin position="1"/>
        <end position="25"/>
    </location>
</feature>